<dbReference type="PROSITE" id="PS51184">
    <property type="entry name" value="JMJC"/>
    <property type="match status" value="1"/>
</dbReference>
<name>A0A3N4MCD0_9PEZI</name>
<dbReference type="Proteomes" id="UP000267821">
    <property type="component" value="Unassembled WGS sequence"/>
</dbReference>
<feature type="domain" description="JmjC" evidence="3">
    <location>
        <begin position="448"/>
        <end position="616"/>
    </location>
</feature>
<dbReference type="GO" id="GO:0000785">
    <property type="term" value="C:chromatin"/>
    <property type="evidence" value="ECO:0007669"/>
    <property type="project" value="TreeGrafter"/>
</dbReference>
<dbReference type="GO" id="GO:0051864">
    <property type="term" value="F:histone H3K36 demethylase activity"/>
    <property type="evidence" value="ECO:0007669"/>
    <property type="project" value="TreeGrafter"/>
</dbReference>
<feature type="region of interest" description="Disordered" evidence="1">
    <location>
        <begin position="72"/>
        <end position="107"/>
    </location>
</feature>
<dbReference type="PANTHER" id="PTHR10694">
    <property type="entry name" value="LYSINE-SPECIFIC DEMETHYLASE"/>
    <property type="match status" value="1"/>
</dbReference>
<dbReference type="Pfam" id="PF02373">
    <property type="entry name" value="JmjC"/>
    <property type="match status" value="1"/>
</dbReference>
<dbReference type="Gene3D" id="2.60.120.650">
    <property type="entry name" value="Cupin"/>
    <property type="match status" value="1"/>
</dbReference>
<dbReference type="SUPFAM" id="SSF51197">
    <property type="entry name" value="Clavaminate synthase-like"/>
    <property type="match status" value="1"/>
</dbReference>
<dbReference type="EMBL" id="ML121527">
    <property type="protein sequence ID" value="RPB29651.1"/>
    <property type="molecule type" value="Genomic_DNA"/>
</dbReference>
<dbReference type="PANTHER" id="PTHR10694:SF7">
    <property type="entry name" value="[HISTONE H3]-TRIMETHYL-L-LYSINE(9) DEMETHYLASE"/>
    <property type="match status" value="1"/>
</dbReference>
<proteinExistence type="predicted"/>
<dbReference type="GO" id="GO:0032454">
    <property type="term" value="F:histone H3K9 demethylase activity"/>
    <property type="evidence" value="ECO:0007669"/>
    <property type="project" value="TreeGrafter"/>
</dbReference>
<feature type="region of interest" description="Disordered" evidence="1">
    <location>
        <begin position="1"/>
        <end position="39"/>
    </location>
</feature>
<evidence type="ECO:0000259" key="3">
    <source>
        <dbReference type="PROSITE" id="PS51184"/>
    </source>
</evidence>
<evidence type="ECO:0000313" key="4">
    <source>
        <dbReference type="EMBL" id="RPB29651.1"/>
    </source>
</evidence>
<evidence type="ECO:0000259" key="2">
    <source>
        <dbReference type="PROSITE" id="PS51183"/>
    </source>
</evidence>
<dbReference type="InterPro" id="IPR003347">
    <property type="entry name" value="JmjC_dom"/>
</dbReference>
<dbReference type="AlphaFoldDB" id="A0A3N4MCD0"/>
<keyword evidence="5" id="KW-1185">Reference proteome</keyword>
<feature type="domain" description="JmjN" evidence="2">
    <location>
        <begin position="227"/>
        <end position="268"/>
    </location>
</feature>
<dbReference type="SMART" id="SM00558">
    <property type="entry name" value="JmjC"/>
    <property type="match status" value="1"/>
</dbReference>
<evidence type="ECO:0000313" key="5">
    <source>
        <dbReference type="Proteomes" id="UP000267821"/>
    </source>
</evidence>
<dbReference type="PROSITE" id="PS51183">
    <property type="entry name" value="JMJN"/>
    <property type="match status" value="1"/>
</dbReference>
<feature type="compositionally biased region" description="Low complexity" evidence="1">
    <location>
        <begin position="154"/>
        <end position="167"/>
    </location>
</feature>
<organism evidence="4 5">
    <name type="scientific">Terfezia boudieri ATCC MYA-4762</name>
    <dbReference type="NCBI Taxonomy" id="1051890"/>
    <lineage>
        <taxon>Eukaryota</taxon>
        <taxon>Fungi</taxon>
        <taxon>Dikarya</taxon>
        <taxon>Ascomycota</taxon>
        <taxon>Pezizomycotina</taxon>
        <taxon>Pezizomycetes</taxon>
        <taxon>Pezizales</taxon>
        <taxon>Pezizaceae</taxon>
        <taxon>Terfezia</taxon>
    </lineage>
</organism>
<gene>
    <name evidence="4" type="ORF">L211DRAFT_31884</name>
</gene>
<dbReference type="GO" id="GO:0005634">
    <property type="term" value="C:nucleus"/>
    <property type="evidence" value="ECO:0007669"/>
    <property type="project" value="TreeGrafter"/>
</dbReference>
<accession>A0A3N4MCD0</accession>
<sequence>MLGVVQNAGNEDRRSSGCSMGTPAAEQNNTPGWRRSVRERRSVNNSSLFNRANLAEEDLKAPVMGQGCLRKIRRSAGYPPGRRAHGERGGSEGEEVEEAEKKSERRGYIGKAELQKIRRAKITAKLQPPINDSETLPVFPPEFGFKVSYFRASSSPQQPPLSSTSGSAAEVSPNPSLPRPTNANNNSTSLPTPPPTQSEDENYEPPRKKVRVWMGETDEGYEPITCLYTFAPTAEVFRDFEGFVKAISCVGKRQGCVRVKVPKECIPEPVHEVPVENDGGEDASVAFEALVHRPPQQLAPEHAPRSSRRAGNDHEERGSEHEDDNNEGSRGSSRARYTRSPEVEQPMYEYLPGSALLLNTHQHISLNKRCSSWNPIYDVTTNRTYAIPATDFLEKRDWRDALATQSPEDLLRTEANNEITLIAKGLASLEEENELDKITYSTDNEATLELRSLFSLSDLGLSRFSGNSLFKSEKKVTGIHTPYFYFASPASVFAMHMEDYAALSINYHHWGAPKRWVICCPADSEKLENLVVGMLGLKAVGCDQFVRHASVFVPTWVLERAGVRFTKVLQEKGDMIITFPWAYHEGWNQGLNVAEAIGYGDRKRKRRGMMMIVVAMIVSMERRNLMMMTKGERQLLGQISSNYLEVQPRKRSRKGRRNHYNCHHLNNHTLWI</sequence>
<reference evidence="4 5" key="1">
    <citation type="journal article" date="2018" name="Nat. Ecol. Evol.">
        <title>Pezizomycetes genomes reveal the molecular basis of ectomycorrhizal truffle lifestyle.</title>
        <authorList>
            <person name="Murat C."/>
            <person name="Payen T."/>
            <person name="Noel B."/>
            <person name="Kuo A."/>
            <person name="Morin E."/>
            <person name="Chen J."/>
            <person name="Kohler A."/>
            <person name="Krizsan K."/>
            <person name="Balestrini R."/>
            <person name="Da Silva C."/>
            <person name="Montanini B."/>
            <person name="Hainaut M."/>
            <person name="Levati E."/>
            <person name="Barry K.W."/>
            <person name="Belfiori B."/>
            <person name="Cichocki N."/>
            <person name="Clum A."/>
            <person name="Dockter R.B."/>
            <person name="Fauchery L."/>
            <person name="Guy J."/>
            <person name="Iotti M."/>
            <person name="Le Tacon F."/>
            <person name="Lindquist E.A."/>
            <person name="Lipzen A."/>
            <person name="Malagnac F."/>
            <person name="Mello A."/>
            <person name="Molinier V."/>
            <person name="Miyauchi S."/>
            <person name="Poulain J."/>
            <person name="Riccioni C."/>
            <person name="Rubini A."/>
            <person name="Sitrit Y."/>
            <person name="Splivallo R."/>
            <person name="Traeger S."/>
            <person name="Wang M."/>
            <person name="Zifcakova L."/>
            <person name="Wipf D."/>
            <person name="Zambonelli A."/>
            <person name="Paolocci F."/>
            <person name="Nowrousian M."/>
            <person name="Ottonello S."/>
            <person name="Baldrian P."/>
            <person name="Spatafora J.W."/>
            <person name="Henrissat B."/>
            <person name="Nagy L.G."/>
            <person name="Aury J.M."/>
            <person name="Wincker P."/>
            <person name="Grigoriev I.V."/>
            <person name="Bonfante P."/>
            <person name="Martin F.M."/>
        </authorList>
    </citation>
    <scope>NUCLEOTIDE SEQUENCE [LARGE SCALE GENOMIC DNA]</scope>
    <source>
        <strain evidence="4 5">ATCC MYA-4762</strain>
    </source>
</reference>
<feature type="region of interest" description="Disordered" evidence="1">
    <location>
        <begin position="154"/>
        <end position="206"/>
    </location>
</feature>
<dbReference type="GO" id="GO:0010468">
    <property type="term" value="P:regulation of gene expression"/>
    <property type="evidence" value="ECO:0007669"/>
    <property type="project" value="TreeGrafter"/>
</dbReference>
<dbReference type="STRING" id="1051890.A0A3N4MCD0"/>
<protein>
    <submittedName>
        <fullName evidence="4">JmjC-domain-containing protein</fullName>
    </submittedName>
</protein>
<dbReference type="InParanoid" id="A0A3N4MCD0"/>
<dbReference type="InterPro" id="IPR003349">
    <property type="entry name" value="JmjN"/>
</dbReference>
<evidence type="ECO:0000256" key="1">
    <source>
        <dbReference type="SAM" id="MobiDB-lite"/>
    </source>
</evidence>
<feature type="region of interest" description="Disordered" evidence="1">
    <location>
        <begin position="294"/>
        <end position="344"/>
    </location>
</feature>
<dbReference type="OrthoDB" id="1678912at2759"/>
<feature type="compositionally biased region" description="Basic and acidic residues" evidence="1">
    <location>
        <begin position="310"/>
        <end position="320"/>
    </location>
</feature>
<feature type="compositionally biased region" description="Low complexity" evidence="1">
    <location>
        <begin position="180"/>
        <end position="190"/>
    </location>
</feature>